<organism evidence="1 2">
    <name type="scientific">Monoraphidium neglectum</name>
    <dbReference type="NCBI Taxonomy" id="145388"/>
    <lineage>
        <taxon>Eukaryota</taxon>
        <taxon>Viridiplantae</taxon>
        <taxon>Chlorophyta</taxon>
        <taxon>core chlorophytes</taxon>
        <taxon>Chlorophyceae</taxon>
        <taxon>CS clade</taxon>
        <taxon>Sphaeropleales</taxon>
        <taxon>Selenastraceae</taxon>
        <taxon>Monoraphidium</taxon>
    </lineage>
</organism>
<dbReference type="GeneID" id="25732532"/>
<dbReference type="EMBL" id="KK105095">
    <property type="protein sequence ID" value="KIY93040.1"/>
    <property type="molecule type" value="Genomic_DNA"/>
</dbReference>
<keyword evidence="2" id="KW-1185">Reference proteome</keyword>
<dbReference type="Proteomes" id="UP000054498">
    <property type="component" value="Unassembled WGS sequence"/>
</dbReference>
<protein>
    <submittedName>
        <fullName evidence="1">Uncharacterized protein</fullName>
    </submittedName>
</protein>
<evidence type="ECO:0000313" key="2">
    <source>
        <dbReference type="Proteomes" id="UP000054498"/>
    </source>
</evidence>
<proteinExistence type="predicted"/>
<sequence>LSEASEENARLRARGAAQPLLSDLGDSAASSLYPSRRASITLWGGPLPGAAAPPALATAAAAASASVQAGAGGV</sequence>
<evidence type="ECO:0000313" key="1">
    <source>
        <dbReference type="EMBL" id="KIY93040.1"/>
    </source>
</evidence>
<name>A0A0D2MCR6_9CHLO</name>
<dbReference type="RefSeq" id="XP_013892060.1">
    <property type="nucleotide sequence ID" value="XM_014036606.1"/>
</dbReference>
<feature type="non-terminal residue" evidence="1">
    <location>
        <position position="1"/>
    </location>
</feature>
<dbReference type="KEGG" id="mng:MNEG_14922"/>
<reference evidence="1 2" key="1">
    <citation type="journal article" date="2013" name="BMC Genomics">
        <title>Reconstruction of the lipid metabolism for the microalga Monoraphidium neglectum from its genome sequence reveals characteristics suitable for biofuel production.</title>
        <authorList>
            <person name="Bogen C."/>
            <person name="Al-Dilaimi A."/>
            <person name="Albersmeier A."/>
            <person name="Wichmann J."/>
            <person name="Grundmann M."/>
            <person name="Rupp O."/>
            <person name="Lauersen K.J."/>
            <person name="Blifernez-Klassen O."/>
            <person name="Kalinowski J."/>
            <person name="Goesmann A."/>
            <person name="Mussgnug J.H."/>
            <person name="Kruse O."/>
        </authorList>
    </citation>
    <scope>NUCLEOTIDE SEQUENCE [LARGE SCALE GENOMIC DNA]</scope>
    <source>
        <strain evidence="1 2">SAG 48.87</strain>
    </source>
</reference>
<dbReference type="AlphaFoldDB" id="A0A0D2MCR6"/>
<gene>
    <name evidence="1" type="ORF">MNEG_14922</name>
</gene>
<accession>A0A0D2MCR6</accession>